<name>A0A7G9YWT7_9EURY</name>
<protein>
    <submittedName>
        <fullName evidence="1">Uncharacterized protein</fullName>
    </submittedName>
</protein>
<dbReference type="AlphaFoldDB" id="A0A7G9YWT7"/>
<evidence type="ECO:0000313" key="1">
    <source>
        <dbReference type="EMBL" id="QNO52471.1"/>
    </source>
</evidence>
<accession>A0A7G9YWT7</accession>
<sequence>MPEEFIVAEDLDLAWSNFDPFFTLPAHCPFHVEREGKPLNKLIRALMRQHRQPPKYFFSGHRGCGKSTELNRLKADDVINKRFFIVKYSVKDVCDVNNLNYVDVLFSMGAQLYIQYIDAGKELEPELLKELEDWGSSIELELEKTKSAGVAMKGGISAFFLSLQAKIKSEHTTRETIRKQIEPKLSELIDKINLIIADIEGKEKKNVLVIIDDLDKPSLEQAKEIFYNNYTAITQPACYIVYTVPISIFFGPEIRESKFFLPNIKLHTKNDRNGIDKDGYELMRTFVYRRMKEELIEPEALDFAIKMSGGVFREGARIMQIAADSAIENERGRILKKDVERAEREIRSDFKRILESGDYNTLDEISKSNDIRGIEKVGHLLHNLSVLEYENKENWYDIHPTLEELLKTRTPTVLIPRAR</sequence>
<dbReference type="SUPFAM" id="SSF52540">
    <property type="entry name" value="P-loop containing nucleoside triphosphate hydrolases"/>
    <property type="match status" value="1"/>
</dbReference>
<dbReference type="InterPro" id="IPR027417">
    <property type="entry name" value="P-loop_NTPase"/>
</dbReference>
<reference evidence="1" key="1">
    <citation type="submission" date="2020-06" db="EMBL/GenBank/DDBJ databases">
        <title>Unique genomic features of the anaerobic methanotrophic archaea.</title>
        <authorList>
            <person name="Chadwick G.L."/>
            <person name="Skennerton C.T."/>
            <person name="Laso-Perez R."/>
            <person name="Leu A.O."/>
            <person name="Speth D.R."/>
            <person name="Yu H."/>
            <person name="Morgan-Lang C."/>
            <person name="Hatzenpichler R."/>
            <person name="Goudeau D."/>
            <person name="Malmstrom R."/>
            <person name="Brazelton W.J."/>
            <person name="Woyke T."/>
            <person name="Hallam S.J."/>
            <person name="Tyson G.W."/>
            <person name="Wegener G."/>
            <person name="Boetius A."/>
            <person name="Orphan V."/>
        </authorList>
    </citation>
    <scope>NUCLEOTIDE SEQUENCE</scope>
</reference>
<proteinExistence type="predicted"/>
<gene>
    <name evidence="1" type="ORF">BDIGKBFL_00028</name>
</gene>
<dbReference type="EMBL" id="MT631511">
    <property type="protein sequence ID" value="QNO52471.1"/>
    <property type="molecule type" value="Genomic_DNA"/>
</dbReference>
<organism evidence="1">
    <name type="scientific">Candidatus Methanophagaceae archaeon ANME-1 ERB6</name>
    <dbReference type="NCBI Taxonomy" id="2759912"/>
    <lineage>
        <taxon>Archaea</taxon>
        <taxon>Methanobacteriati</taxon>
        <taxon>Methanobacteriota</taxon>
        <taxon>Stenosarchaea group</taxon>
        <taxon>Methanomicrobia</taxon>
        <taxon>Candidatus Methanophagales</taxon>
        <taxon>Candidatus Methanophagaceae</taxon>
    </lineage>
</organism>